<accession>A0A090KL92</accession>
<reference evidence="2" key="1">
    <citation type="submission" date="2014-09" db="EMBL/GenBank/DDBJ databases">
        <authorList>
            <person name="Hjerde E."/>
        </authorList>
    </citation>
    <scope>NUCLEOTIDE SEQUENCE [LARGE SCALE GENOMIC DNA]</scope>
    <source>
        <strain evidence="2">06/09/139</strain>
    </source>
</reference>
<dbReference type="HOGENOM" id="CLU_3094814_0_0_6"/>
<name>A0A090KL92_9GAMM</name>
<dbReference type="KEGG" id="awd:AWOD_I_2245"/>
<dbReference type="EMBL" id="LN554846">
    <property type="protein sequence ID" value="CED72304.1"/>
    <property type="molecule type" value="Genomic_DNA"/>
</dbReference>
<proteinExistence type="predicted"/>
<dbReference type="Proteomes" id="UP000032427">
    <property type="component" value="Chromosome 1"/>
</dbReference>
<dbReference type="PATRIC" id="fig|80852.17.peg.2323"/>
<sequence>MSQRLICTANDYLINKRLFFTVLKENCIFIDNYPLLTQTIGYDIYPSTLIK</sequence>
<evidence type="ECO:0000313" key="2">
    <source>
        <dbReference type="Proteomes" id="UP000032427"/>
    </source>
</evidence>
<organism evidence="1 2">
    <name type="scientific">Aliivibrio wodanis</name>
    <dbReference type="NCBI Taxonomy" id="80852"/>
    <lineage>
        <taxon>Bacteria</taxon>
        <taxon>Pseudomonadati</taxon>
        <taxon>Pseudomonadota</taxon>
        <taxon>Gammaproteobacteria</taxon>
        <taxon>Vibrionales</taxon>
        <taxon>Vibrionaceae</taxon>
        <taxon>Aliivibrio</taxon>
    </lineage>
</organism>
<protein>
    <submittedName>
        <fullName evidence="1">Uncharacterized protein</fullName>
    </submittedName>
</protein>
<evidence type="ECO:0000313" key="1">
    <source>
        <dbReference type="EMBL" id="CED72304.1"/>
    </source>
</evidence>
<dbReference type="STRING" id="80852.AWOD_I_2245"/>
<gene>
    <name evidence="1" type="ORF">AWOD_I_2245</name>
</gene>
<dbReference type="AlphaFoldDB" id="A0A090KL92"/>
<keyword evidence="2" id="KW-1185">Reference proteome</keyword>